<protein>
    <submittedName>
        <fullName evidence="1">Uncharacterized protein</fullName>
    </submittedName>
</protein>
<name>A0ACC1M544_9FUNG</name>
<evidence type="ECO:0000313" key="1">
    <source>
        <dbReference type="EMBL" id="KAJ2895744.1"/>
    </source>
</evidence>
<proteinExistence type="predicted"/>
<organism evidence="1 2">
    <name type="scientific">Coemansia aciculifera</name>
    <dbReference type="NCBI Taxonomy" id="417176"/>
    <lineage>
        <taxon>Eukaryota</taxon>
        <taxon>Fungi</taxon>
        <taxon>Fungi incertae sedis</taxon>
        <taxon>Zoopagomycota</taxon>
        <taxon>Kickxellomycotina</taxon>
        <taxon>Kickxellomycetes</taxon>
        <taxon>Kickxellales</taxon>
        <taxon>Kickxellaceae</taxon>
        <taxon>Coemansia</taxon>
    </lineage>
</organism>
<dbReference type="EMBL" id="JANBVB010000260">
    <property type="protein sequence ID" value="KAJ2895744.1"/>
    <property type="molecule type" value="Genomic_DNA"/>
</dbReference>
<gene>
    <name evidence="1" type="ORF">IWW38_002216</name>
</gene>
<keyword evidence="2" id="KW-1185">Reference proteome</keyword>
<reference evidence="1" key="1">
    <citation type="submission" date="2022-07" db="EMBL/GenBank/DDBJ databases">
        <title>Phylogenomic reconstructions and comparative analyses of Kickxellomycotina fungi.</title>
        <authorList>
            <person name="Reynolds N.K."/>
            <person name="Stajich J.E."/>
            <person name="Barry K."/>
            <person name="Grigoriev I.V."/>
            <person name="Crous P."/>
            <person name="Smith M.E."/>
        </authorList>
    </citation>
    <scope>NUCLEOTIDE SEQUENCE</scope>
    <source>
        <strain evidence="1">CBS 190363</strain>
    </source>
</reference>
<evidence type="ECO:0000313" key="2">
    <source>
        <dbReference type="Proteomes" id="UP001139981"/>
    </source>
</evidence>
<comment type="caution">
    <text evidence="1">The sequence shown here is derived from an EMBL/GenBank/DDBJ whole genome shotgun (WGS) entry which is preliminary data.</text>
</comment>
<sequence>MVTDTALYLCWAETTATGASAKEYISRGTVDCSRGEQQQKEEEKKVSPREQPATALAGGYIPVPPWLQPSATQILGQMNLGKRRRRKPELSEHEAATLGLETAQREQVREMLALLDRPIVANKERTRAALQRWGPSYEQWWQEVLLSICDQQPRQPNKAARMSERLGRGTQELIGYRLVQAWTRGAVLLTFRTESSHTLDTVMRELARPSLRLRNIDALSVVEHFMADWASTTHDCLDIIERYADRLDHDLTLPVQVLSTEAASWTPVIARCRKVALALLRHCQANEAVVIQLCSAIRIMRQSSARGLDTDCTLYSKAHKSRLHSDASAIHKQFKMAEQRLSRLHAILLNRQRSRLLLTQSKIHHFFRILITVEFVYLPIDLYHELDKMNGITTPGSLRPRGTTIAGFMFTLLGMLLWAIVSLCIYAAYIKFFEPKPKVLRVANSGSKQRHGLRRT</sequence>
<dbReference type="Proteomes" id="UP001139981">
    <property type="component" value="Unassembled WGS sequence"/>
</dbReference>
<accession>A0ACC1M544</accession>